<organism evidence="1 2">
    <name type="scientific">Trichinella pseudospiralis</name>
    <name type="common">Parasitic roundworm</name>
    <dbReference type="NCBI Taxonomy" id="6337"/>
    <lineage>
        <taxon>Eukaryota</taxon>
        <taxon>Metazoa</taxon>
        <taxon>Ecdysozoa</taxon>
        <taxon>Nematoda</taxon>
        <taxon>Enoplea</taxon>
        <taxon>Dorylaimia</taxon>
        <taxon>Trichinellida</taxon>
        <taxon>Trichinellidae</taxon>
        <taxon>Trichinella</taxon>
    </lineage>
</organism>
<proteinExistence type="predicted"/>
<evidence type="ECO:0000313" key="2">
    <source>
        <dbReference type="Proteomes" id="UP000054632"/>
    </source>
</evidence>
<protein>
    <submittedName>
        <fullName evidence="1">Uncharacterized protein</fullName>
    </submittedName>
</protein>
<dbReference type="AlphaFoldDB" id="A0A0V1EIA1"/>
<gene>
    <name evidence="1" type="ORF">T4A_12762</name>
</gene>
<evidence type="ECO:0000313" key="1">
    <source>
        <dbReference type="EMBL" id="KRY73354.1"/>
    </source>
</evidence>
<accession>A0A0V1EIA1</accession>
<dbReference type="EMBL" id="JYDR01000035">
    <property type="protein sequence ID" value="KRY73354.1"/>
    <property type="molecule type" value="Genomic_DNA"/>
</dbReference>
<name>A0A0V1EIA1_TRIPS</name>
<dbReference type="Proteomes" id="UP000054632">
    <property type="component" value="Unassembled WGS sequence"/>
</dbReference>
<sequence>MDYIEFDMLNTFRHLYKPKNMSICGKYVSGKYSSGGLASGNAPRAHPKGTKILHMQILA</sequence>
<comment type="caution">
    <text evidence="1">The sequence shown here is derived from an EMBL/GenBank/DDBJ whole genome shotgun (WGS) entry which is preliminary data.</text>
</comment>
<reference evidence="1 2" key="1">
    <citation type="submission" date="2015-01" db="EMBL/GenBank/DDBJ databases">
        <title>Evolution of Trichinella species and genotypes.</title>
        <authorList>
            <person name="Korhonen P.K."/>
            <person name="Edoardo P."/>
            <person name="Giuseppe L.R."/>
            <person name="Gasser R.B."/>
        </authorList>
    </citation>
    <scope>NUCLEOTIDE SEQUENCE [LARGE SCALE GENOMIC DNA]</scope>
    <source>
        <strain evidence="1">ISS13</strain>
    </source>
</reference>